<keyword evidence="2" id="KW-0689">Ribosomal protein</keyword>
<dbReference type="FunFam" id="3.100.10.10:FF:000001">
    <property type="entry name" value="60S ribosomal protein L18"/>
    <property type="match status" value="1"/>
</dbReference>
<dbReference type="GO" id="GO:0022625">
    <property type="term" value="C:cytosolic large ribosomal subunit"/>
    <property type="evidence" value="ECO:0007669"/>
    <property type="project" value="TreeGrafter"/>
</dbReference>
<dbReference type="Pfam" id="PF17135">
    <property type="entry name" value="Ribosomal_L18"/>
    <property type="match status" value="1"/>
</dbReference>
<evidence type="ECO:0000313" key="6">
    <source>
        <dbReference type="EMBL" id="KOO21439.1"/>
    </source>
</evidence>
<feature type="compositionally biased region" description="Basic residues" evidence="4">
    <location>
        <begin position="179"/>
        <end position="189"/>
    </location>
</feature>
<dbReference type="Proteomes" id="UP000037460">
    <property type="component" value="Unassembled WGS sequence"/>
</dbReference>
<dbReference type="InterPro" id="IPR036227">
    <property type="entry name" value="Ribosomal_uL15/eL18_sf"/>
</dbReference>
<evidence type="ECO:0000259" key="5">
    <source>
        <dbReference type="Pfam" id="PF17135"/>
    </source>
</evidence>
<comment type="caution">
    <text evidence="6">The sequence shown here is derived from an EMBL/GenBank/DDBJ whole genome shotgun (WGS) entry which is preliminary data.</text>
</comment>
<evidence type="ECO:0000256" key="4">
    <source>
        <dbReference type="SAM" id="MobiDB-lite"/>
    </source>
</evidence>
<dbReference type="SUPFAM" id="SSF52080">
    <property type="entry name" value="Ribosomal proteins L15p and L18e"/>
    <property type="match status" value="1"/>
</dbReference>
<accession>A0A0M0J4C0</accession>
<protein>
    <recommendedName>
        <fullName evidence="5">Large ribosomal subunit protein uL15/eL18 domain-containing protein</fullName>
    </recommendedName>
</protein>
<evidence type="ECO:0000313" key="7">
    <source>
        <dbReference type="Proteomes" id="UP000037460"/>
    </source>
</evidence>
<dbReference type="AlphaFoldDB" id="A0A0M0J4C0"/>
<dbReference type="Gene3D" id="3.100.10.10">
    <property type="match status" value="1"/>
</dbReference>
<comment type="similarity">
    <text evidence="1">Belongs to the eukaryotic ribosomal protein eL18 family.</text>
</comment>
<dbReference type="OrthoDB" id="6353017at2759"/>
<dbReference type="GO" id="GO:0006412">
    <property type="term" value="P:translation"/>
    <property type="evidence" value="ECO:0007669"/>
    <property type="project" value="InterPro"/>
</dbReference>
<evidence type="ECO:0000256" key="2">
    <source>
        <dbReference type="ARBA" id="ARBA00022980"/>
    </source>
</evidence>
<gene>
    <name evidence="6" type="ORF">Ctob_002982</name>
</gene>
<dbReference type="GO" id="GO:0003723">
    <property type="term" value="F:RNA binding"/>
    <property type="evidence" value="ECO:0007669"/>
    <property type="project" value="TreeGrafter"/>
</dbReference>
<dbReference type="EMBL" id="JWZX01003363">
    <property type="protein sequence ID" value="KOO21439.1"/>
    <property type="molecule type" value="Genomic_DNA"/>
</dbReference>
<organism evidence="6 7">
    <name type="scientific">Chrysochromulina tobinii</name>
    <dbReference type="NCBI Taxonomy" id="1460289"/>
    <lineage>
        <taxon>Eukaryota</taxon>
        <taxon>Haptista</taxon>
        <taxon>Haptophyta</taxon>
        <taxon>Prymnesiophyceae</taxon>
        <taxon>Prymnesiales</taxon>
        <taxon>Chrysochromulinaceae</taxon>
        <taxon>Chrysochromulina</taxon>
    </lineage>
</organism>
<feature type="region of interest" description="Disordered" evidence="4">
    <location>
        <begin position="151"/>
        <end position="189"/>
    </location>
</feature>
<dbReference type="GO" id="GO:0003735">
    <property type="term" value="F:structural constituent of ribosome"/>
    <property type="evidence" value="ECO:0007669"/>
    <property type="project" value="InterPro"/>
</dbReference>
<dbReference type="InterPro" id="IPR000039">
    <property type="entry name" value="Ribosomal_eL18"/>
</dbReference>
<sequence length="189" mass="20965">MGIDIRHNNYRKKGGRHAPVSENLYLRLLVKLYRFLARRTGADANKVILKRLFTSRVNRPPISLKTVAKHLGDSGKIAVIVGSVTDEVRTFDCPAMTVCALRFTNTARAKLLKAGGTCLTFDQLALKAPLGENCMLLRGCKSHRESAKHFSAKYGAPGTPHGTARPYVRAKGRKFEKARGKRASRGYRN</sequence>
<feature type="domain" description="Large ribosomal subunit protein uL15/eL18" evidence="5">
    <location>
        <begin position="2"/>
        <end position="188"/>
    </location>
</feature>
<dbReference type="PANTHER" id="PTHR10934">
    <property type="entry name" value="60S RIBOSOMAL PROTEIN L18"/>
    <property type="match status" value="1"/>
</dbReference>
<proteinExistence type="inferred from homology"/>
<dbReference type="InterPro" id="IPR021131">
    <property type="entry name" value="Ribosomal_uL15/eL18"/>
</dbReference>
<name>A0A0M0J4C0_9EUKA</name>
<dbReference type="PANTHER" id="PTHR10934:SF2">
    <property type="entry name" value="LARGE RIBOSOMAL SUBUNIT PROTEIN EL18"/>
    <property type="match status" value="1"/>
</dbReference>
<evidence type="ECO:0000256" key="1">
    <source>
        <dbReference type="ARBA" id="ARBA00006815"/>
    </source>
</evidence>
<keyword evidence="3" id="KW-0687">Ribonucleoprotein</keyword>
<keyword evidence="7" id="KW-1185">Reference proteome</keyword>
<evidence type="ECO:0000256" key="3">
    <source>
        <dbReference type="ARBA" id="ARBA00023274"/>
    </source>
</evidence>
<reference evidence="7" key="1">
    <citation type="journal article" date="2015" name="PLoS Genet.">
        <title>Genome Sequence and Transcriptome Analyses of Chrysochromulina tobin: Metabolic Tools for Enhanced Algal Fitness in the Prominent Order Prymnesiales (Haptophyceae).</title>
        <authorList>
            <person name="Hovde B.T."/>
            <person name="Deodato C.R."/>
            <person name="Hunsperger H.M."/>
            <person name="Ryken S.A."/>
            <person name="Yost W."/>
            <person name="Jha R.K."/>
            <person name="Patterson J."/>
            <person name="Monnat R.J. Jr."/>
            <person name="Barlow S.B."/>
            <person name="Starkenburg S.R."/>
            <person name="Cattolico R.A."/>
        </authorList>
    </citation>
    <scope>NUCLEOTIDE SEQUENCE</scope>
    <source>
        <strain evidence="7">CCMP291</strain>
    </source>
</reference>